<proteinExistence type="predicted"/>
<evidence type="ECO:0000313" key="1">
    <source>
        <dbReference type="EMBL" id="MFM0637020.1"/>
    </source>
</evidence>
<dbReference type="Proteomes" id="UP001629432">
    <property type="component" value="Unassembled WGS sequence"/>
</dbReference>
<comment type="caution">
    <text evidence="1">The sequence shown here is derived from an EMBL/GenBank/DDBJ whole genome shotgun (WGS) entry which is preliminary data.</text>
</comment>
<keyword evidence="2" id="KW-1185">Reference proteome</keyword>
<dbReference type="RefSeq" id="WP_408229889.1">
    <property type="nucleotide sequence ID" value="NZ_JAQQCF010000006.1"/>
</dbReference>
<organism evidence="1 2">
    <name type="scientific">Paraburkholderia metrosideri</name>
    <dbReference type="NCBI Taxonomy" id="580937"/>
    <lineage>
        <taxon>Bacteria</taxon>
        <taxon>Pseudomonadati</taxon>
        <taxon>Pseudomonadota</taxon>
        <taxon>Betaproteobacteria</taxon>
        <taxon>Burkholderiales</taxon>
        <taxon>Burkholderiaceae</taxon>
        <taxon>Paraburkholderia</taxon>
    </lineage>
</organism>
<evidence type="ECO:0000313" key="2">
    <source>
        <dbReference type="Proteomes" id="UP001629432"/>
    </source>
</evidence>
<dbReference type="EMBL" id="JAQQCF010000006">
    <property type="protein sequence ID" value="MFM0637020.1"/>
    <property type="molecule type" value="Genomic_DNA"/>
</dbReference>
<accession>A0ABW9DPG6</accession>
<name>A0ABW9DPG6_9BURK</name>
<gene>
    <name evidence="1" type="ORF">PQQ63_09970</name>
</gene>
<reference evidence="1 2" key="1">
    <citation type="journal article" date="2024" name="Chem. Sci.">
        <title>Discovery of megapolipeptins by genome mining of a Burkholderiales bacteria collection.</title>
        <authorList>
            <person name="Paulo B.S."/>
            <person name="Recchia M.J.J."/>
            <person name="Lee S."/>
            <person name="Fergusson C.H."/>
            <person name="Romanowski S.B."/>
            <person name="Hernandez A."/>
            <person name="Krull N."/>
            <person name="Liu D.Y."/>
            <person name="Cavanagh H."/>
            <person name="Bos A."/>
            <person name="Gray C.A."/>
            <person name="Murphy B.T."/>
            <person name="Linington R.G."/>
            <person name="Eustaquio A.S."/>
        </authorList>
    </citation>
    <scope>NUCLEOTIDE SEQUENCE [LARGE SCALE GENOMIC DNA]</scope>
    <source>
        <strain evidence="1 2">RL17-338-BIC-A</strain>
    </source>
</reference>
<sequence length="42" mass="3908">MTGSAAATTGGAGGAAISDTLIDLVDAPCSLVNSMGTALAVR</sequence>
<protein>
    <submittedName>
        <fullName evidence="1">Uncharacterized protein</fullName>
    </submittedName>
</protein>